<name>A0A815JG35_9BILA</name>
<dbReference type="Proteomes" id="UP000663829">
    <property type="component" value="Unassembled WGS sequence"/>
</dbReference>
<evidence type="ECO:0000313" key="1">
    <source>
        <dbReference type="EMBL" id="CAF1184254.1"/>
    </source>
</evidence>
<dbReference type="EMBL" id="CAJNOQ010016243">
    <property type="protein sequence ID" value="CAF1377453.1"/>
    <property type="molecule type" value="Genomic_DNA"/>
</dbReference>
<dbReference type="OrthoDB" id="4703at2759"/>
<comment type="caution">
    <text evidence="2">The sequence shown here is derived from an EMBL/GenBank/DDBJ whole genome shotgun (WGS) entry which is preliminary data.</text>
</comment>
<evidence type="ECO:0000313" key="2">
    <source>
        <dbReference type="EMBL" id="CAF1377453.1"/>
    </source>
</evidence>
<gene>
    <name evidence="2" type="ORF">GPM918_LOCUS32162</name>
    <name evidence="1" type="ORF">OVA965_LOCUS23216</name>
    <name evidence="4" type="ORF">SRO942_LOCUS32826</name>
    <name evidence="3" type="ORF">TMI583_LOCUS23933</name>
</gene>
<protein>
    <submittedName>
        <fullName evidence="2">Uncharacterized protein</fullName>
    </submittedName>
</protein>
<dbReference type="EMBL" id="CAJNOK010013425">
    <property type="protein sequence ID" value="CAF1184254.1"/>
    <property type="molecule type" value="Genomic_DNA"/>
</dbReference>
<evidence type="ECO:0000313" key="5">
    <source>
        <dbReference type="Proteomes" id="UP000663829"/>
    </source>
</evidence>
<dbReference type="Proteomes" id="UP000682733">
    <property type="component" value="Unassembled WGS sequence"/>
</dbReference>
<proteinExistence type="predicted"/>
<dbReference type="Proteomes" id="UP000681722">
    <property type="component" value="Unassembled WGS sequence"/>
</dbReference>
<evidence type="ECO:0000313" key="4">
    <source>
        <dbReference type="EMBL" id="CAF4269220.1"/>
    </source>
</evidence>
<dbReference type="AlphaFoldDB" id="A0A815JG35"/>
<dbReference type="Proteomes" id="UP000677228">
    <property type="component" value="Unassembled WGS sequence"/>
</dbReference>
<accession>A0A815JG35</accession>
<sequence>MNDSHQPVIDAESSGTECTVRTLTGDLLCVKEFTPIFSRMSAYLACANIDNSHPKHIYFQPTPDHVLSVDYSDWLDSAVLCDSNVNQKGPLTTSKNESINNDCDGTYEKGAYSELIKKYSLNINACCESNFVSKQDDFSKAGSYSPNALHKTRFNPNLGSHTWCAAGGESGLLILLPLTRACATIADLHYKEENKH</sequence>
<dbReference type="EMBL" id="CAJOBA010034953">
    <property type="protein sequence ID" value="CAF3995412.1"/>
    <property type="molecule type" value="Genomic_DNA"/>
</dbReference>
<reference evidence="2" key="1">
    <citation type="submission" date="2021-02" db="EMBL/GenBank/DDBJ databases">
        <authorList>
            <person name="Nowell W R."/>
        </authorList>
    </citation>
    <scope>NUCLEOTIDE SEQUENCE</scope>
</reference>
<organism evidence="2 5">
    <name type="scientific">Didymodactylos carnosus</name>
    <dbReference type="NCBI Taxonomy" id="1234261"/>
    <lineage>
        <taxon>Eukaryota</taxon>
        <taxon>Metazoa</taxon>
        <taxon>Spiralia</taxon>
        <taxon>Gnathifera</taxon>
        <taxon>Rotifera</taxon>
        <taxon>Eurotatoria</taxon>
        <taxon>Bdelloidea</taxon>
        <taxon>Philodinida</taxon>
        <taxon>Philodinidae</taxon>
        <taxon>Didymodactylos</taxon>
    </lineage>
</organism>
<dbReference type="EMBL" id="CAJOBC010079256">
    <property type="protein sequence ID" value="CAF4269220.1"/>
    <property type="molecule type" value="Genomic_DNA"/>
</dbReference>
<keyword evidence="5" id="KW-1185">Reference proteome</keyword>
<evidence type="ECO:0000313" key="3">
    <source>
        <dbReference type="EMBL" id="CAF3995412.1"/>
    </source>
</evidence>